<keyword evidence="2" id="KW-1185">Reference proteome</keyword>
<dbReference type="EMBL" id="CM009294">
    <property type="protein sequence ID" value="KAI9395060.1"/>
    <property type="molecule type" value="Genomic_DNA"/>
</dbReference>
<reference evidence="1 2" key="1">
    <citation type="journal article" date="2006" name="Science">
        <title>The genome of black cottonwood, Populus trichocarpa (Torr. &amp; Gray).</title>
        <authorList>
            <person name="Tuskan G.A."/>
            <person name="Difazio S."/>
            <person name="Jansson S."/>
            <person name="Bohlmann J."/>
            <person name="Grigoriev I."/>
            <person name="Hellsten U."/>
            <person name="Putnam N."/>
            <person name="Ralph S."/>
            <person name="Rombauts S."/>
            <person name="Salamov A."/>
            <person name="Schein J."/>
            <person name="Sterck L."/>
            <person name="Aerts A."/>
            <person name="Bhalerao R.R."/>
            <person name="Bhalerao R.P."/>
            <person name="Blaudez D."/>
            <person name="Boerjan W."/>
            <person name="Brun A."/>
            <person name="Brunner A."/>
            <person name="Busov V."/>
            <person name="Campbell M."/>
            <person name="Carlson J."/>
            <person name="Chalot M."/>
            <person name="Chapman J."/>
            <person name="Chen G.L."/>
            <person name="Cooper D."/>
            <person name="Coutinho P.M."/>
            <person name="Couturier J."/>
            <person name="Covert S."/>
            <person name="Cronk Q."/>
            <person name="Cunningham R."/>
            <person name="Davis J."/>
            <person name="Degroeve S."/>
            <person name="Dejardin A."/>
            <person name="Depamphilis C."/>
            <person name="Detter J."/>
            <person name="Dirks B."/>
            <person name="Dubchak I."/>
            <person name="Duplessis S."/>
            <person name="Ehlting J."/>
            <person name="Ellis B."/>
            <person name="Gendler K."/>
            <person name="Goodstein D."/>
            <person name="Gribskov M."/>
            <person name="Grimwood J."/>
            <person name="Groover A."/>
            <person name="Gunter L."/>
            <person name="Hamberger B."/>
            <person name="Heinze B."/>
            <person name="Helariutta Y."/>
            <person name="Henrissat B."/>
            <person name="Holligan D."/>
            <person name="Holt R."/>
            <person name="Huang W."/>
            <person name="Islam-Faridi N."/>
            <person name="Jones S."/>
            <person name="Jones-Rhoades M."/>
            <person name="Jorgensen R."/>
            <person name="Joshi C."/>
            <person name="Kangasjarvi J."/>
            <person name="Karlsson J."/>
            <person name="Kelleher C."/>
            <person name="Kirkpatrick R."/>
            <person name="Kirst M."/>
            <person name="Kohler A."/>
            <person name="Kalluri U."/>
            <person name="Larimer F."/>
            <person name="Leebens-Mack J."/>
            <person name="Leple J.C."/>
            <person name="Locascio P."/>
            <person name="Lou Y."/>
            <person name="Lucas S."/>
            <person name="Martin F."/>
            <person name="Montanini B."/>
            <person name="Napoli C."/>
            <person name="Nelson D.R."/>
            <person name="Nelson C."/>
            <person name="Nieminen K."/>
            <person name="Nilsson O."/>
            <person name="Pereda V."/>
            <person name="Peter G."/>
            <person name="Philippe R."/>
            <person name="Pilate G."/>
            <person name="Poliakov A."/>
            <person name="Razumovskaya J."/>
            <person name="Richardson P."/>
            <person name="Rinaldi C."/>
            <person name="Ritland K."/>
            <person name="Rouze P."/>
            <person name="Ryaboy D."/>
            <person name="Schmutz J."/>
            <person name="Schrader J."/>
            <person name="Segerman B."/>
            <person name="Shin H."/>
            <person name="Siddiqui A."/>
            <person name="Sterky F."/>
            <person name="Terry A."/>
            <person name="Tsai C.J."/>
            <person name="Uberbacher E."/>
            <person name="Unneberg P."/>
            <person name="Vahala J."/>
            <person name="Wall K."/>
            <person name="Wessler S."/>
            <person name="Yang G."/>
            <person name="Yin T."/>
            <person name="Douglas C."/>
            <person name="Marra M."/>
            <person name="Sandberg G."/>
            <person name="Van de Peer Y."/>
            <person name="Rokhsar D."/>
        </authorList>
    </citation>
    <scope>NUCLEOTIDE SEQUENCE [LARGE SCALE GENOMIC DNA]</scope>
    <source>
        <strain evidence="2">cv. Nisqually</strain>
    </source>
</reference>
<accession>A0ACC0T0R4</accession>
<protein>
    <submittedName>
        <fullName evidence="1">Uncharacterized protein</fullName>
    </submittedName>
</protein>
<evidence type="ECO:0000313" key="1">
    <source>
        <dbReference type="EMBL" id="KAI9395060.1"/>
    </source>
</evidence>
<gene>
    <name evidence="1" type="ORF">POPTR_005G180600v4</name>
</gene>
<name>A0ACC0T0R4_POPTR</name>
<proteinExistence type="predicted"/>
<dbReference type="Proteomes" id="UP000006729">
    <property type="component" value="Chromosome 5"/>
</dbReference>
<comment type="caution">
    <text evidence="1">The sequence shown here is derived from an EMBL/GenBank/DDBJ whole genome shotgun (WGS) entry which is preliminary data.</text>
</comment>
<evidence type="ECO:0000313" key="2">
    <source>
        <dbReference type="Proteomes" id="UP000006729"/>
    </source>
</evidence>
<organism evidence="1 2">
    <name type="scientific">Populus trichocarpa</name>
    <name type="common">Western balsam poplar</name>
    <name type="synonym">Populus balsamifera subsp. trichocarpa</name>
    <dbReference type="NCBI Taxonomy" id="3694"/>
    <lineage>
        <taxon>Eukaryota</taxon>
        <taxon>Viridiplantae</taxon>
        <taxon>Streptophyta</taxon>
        <taxon>Embryophyta</taxon>
        <taxon>Tracheophyta</taxon>
        <taxon>Spermatophyta</taxon>
        <taxon>Magnoliopsida</taxon>
        <taxon>eudicotyledons</taxon>
        <taxon>Gunneridae</taxon>
        <taxon>Pentapetalae</taxon>
        <taxon>rosids</taxon>
        <taxon>fabids</taxon>
        <taxon>Malpighiales</taxon>
        <taxon>Salicaceae</taxon>
        <taxon>Saliceae</taxon>
        <taxon>Populus</taxon>
    </lineage>
</organism>
<sequence>MVRMLYWLTAILLLWTATGTVRGGNVTYDGRSLIINGQHKILFSGSIHYPRSTPDMWSSLISKAKAGGIDVIQTYVFWNLHEPQQGQFYFNGRADLVRFVKEIQAQGLYACLRIGPFIESEWTYGGLPFWLHDIPGMVYRSDNQPFKYHMKRFVSRIVSMMKSEKLYASQGGPIILSQVENEYKNVEAAFHEKGPSYVRWAALMAVNLHTGVPWVMCKQDDAPDPVINSCNGMRCGETFAGPNSPNKPSIWTEDWTSFYQVYGEETYMRSAQDIAFHVALFIAKTGSYVNYYMYHGGTNFGRTASAFTITSYYDQAPLDEYGLIRQPKWGHLKELHAAIKSCSKLLLHGAHKTFSLGPLQQAYVFQGNSGQCAAFLVNNDGKQEVEVLFQSNSYKLPQKSISILPDCKTMTFNTAKVNAQYTTRSMKPNQKFNSVGKWEEYNEPIPEFDKTSLRANRLLEHMSTTKDTSDYLWYTFRFQQNLPNAQSVFNAQSHGHVLHAYVNGVHAGFGHGSHQNTSFSLQTTVRLKNGTNNVALLSATVGLPDSGAYLERRVAGLRRVRIQNKDFTTYTWGYQVGLLGERLQIYTENGSNKVKWNKLGTNRPLMWYKTLFDAPAGNDPVALNLGSMGKGEAWVNGQSIGRYWVSFHTSQGSPSQTWYNIPRAFLKPTGNLLVLLEEEKGYPPGITVDTVSVTKVCGYASESHLSAVQLSCPLKRNISSIIFASFGTPSGNCESYAIGNCHSSSSKANVEKACIGKRSCSIPQSNHFFGGDPCPGIPKVLLVEAKCT</sequence>